<evidence type="ECO:0000313" key="3">
    <source>
        <dbReference type="Proteomes" id="UP000189670"/>
    </source>
</evidence>
<dbReference type="Proteomes" id="UP000189670">
    <property type="component" value="Unassembled WGS sequence"/>
</dbReference>
<dbReference type="EMBL" id="ATBP01000253">
    <property type="protein sequence ID" value="ETR71559.1"/>
    <property type="molecule type" value="Genomic_DNA"/>
</dbReference>
<gene>
    <name evidence="2" type="ORF">OMM_08043</name>
</gene>
<evidence type="ECO:0000256" key="1">
    <source>
        <dbReference type="SAM" id="Phobius"/>
    </source>
</evidence>
<organism evidence="2 3">
    <name type="scientific">Candidatus Magnetoglobus multicellularis str. Araruama</name>
    <dbReference type="NCBI Taxonomy" id="890399"/>
    <lineage>
        <taxon>Bacteria</taxon>
        <taxon>Pseudomonadati</taxon>
        <taxon>Thermodesulfobacteriota</taxon>
        <taxon>Desulfobacteria</taxon>
        <taxon>Desulfobacterales</taxon>
        <taxon>Desulfobacteraceae</taxon>
        <taxon>Candidatus Magnetoglobus</taxon>
    </lineage>
</organism>
<evidence type="ECO:0000313" key="2">
    <source>
        <dbReference type="EMBL" id="ETR71559.1"/>
    </source>
</evidence>
<keyword evidence="1" id="KW-0812">Transmembrane</keyword>
<proteinExistence type="predicted"/>
<keyword evidence="1" id="KW-0472">Membrane</keyword>
<accession>A0A1V1P9G4</accession>
<name>A0A1V1P9G4_9BACT</name>
<sequence length="177" mass="20129">SSGIGELIFRAFLNERRHLMKALNCMILLIIIPIYAWAANSLITNDDIEKMKKAGISEKLVNYLVTNQTCSIDADNVISYHNAGLKDEVIQELIQADAYRPVKESTVDRELKIIEGLKQAGFTDQAILEYLNIVRSNKVIDHNGDRSYRLSPPMNKQQANEPNYNDFSYPVNLEINQ</sequence>
<keyword evidence="1" id="KW-1133">Transmembrane helix</keyword>
<feature type="non-terminal residue" evidence="2">
    <location>
        <position position="1"/>
    </location>
</feature>
<reference evidence="3" key="1">
    <citation type="submission" date="2012-11" db="EMBL/GenBank/DDBJ databases">
        <authorList>
            <person name="Lucero-Rivera Y.E."/>
            <person name="Tovar-Ramirez D."/>
        </authorList>
    </citation>
    <scope>NUCLEOTIDE SEQUENCE [LARGE SCALE GENOMIC DNA]</scope>
    <source>
        <strain evidence="3">Araruama</strain>
    </source>
</reference>
<dbReference type="AlphaFoldDB" id="A0A1V1P9G4"/>
<protein>
    <submittedName>
        <fullName evidence="2">Uncharacterized protein</fullName>
    </submittedName>
</protein>
<feature type="transmembrane region" description="Helical" evidence="1">
    <location>
        <begin position="19"/>
        <end position="38"/>
    </location>
</feature>
<comment type="caution">
    <text evidence="2">The sequence shown here is derived from an EMBL/GenBank/DDBJ whole genome shotgun (WGS) entry which is preliminary data.</text>
</comment>